<dbReference type="EMBL" id="PXOG01000066">
    <property type="protein sequence ID" value="RGP78483.1"/>
    <property type="molecule type" value="Genomic_DNA"/>
</dbReference>
<feature type="compositionally biased region" description="Polar residues" evidence="1">
    <location>
        <begin position="80"/>
        <end position="94"/>
    </location>
</feature>
<dbReference type="Proteomes" id="UP000266234">
    <property type="component" value="Unassembled WGS sequence"/>
</dbReference>
<evidence type="ECO:0000313" key="3">
    <source>
        <dbReference type="Proteomes" id="UP000266234"/>
    </source>
</evidence>
<organism evidence="2 3">
    <name type="scientific">Fusarium longipes</name>
    <dbReference type="NCBI Taxonomy" id="694270"/>
    <lineage>
        <taxon>Eukaryota</taxon>
        <taxon>Fungi</taxon>
        <taxon>Dikarya</taxon>
        <taxon>Ascomycota</taxon>
        <taxon>Pezizomycotina</taxon>
        <taxon>Sordariomycetes</taxon>
        <taxon>Hypocreomycetidae</taxon>
        <taxon>Hypocreales</taxon>
        <taxon>Nectriaceae</taxon>
        <taxon>Fusarium</taxon>
    </lineage>
</organism>
<evidence type="ECO:0000256" key="1">
    <source>
        <dbReference type="SAM" id="MobiDB-lite"/>
    </source>
</evidence>
<dbReference type="AlphaFoldDB" id="A0A395T156"/>
<feature type="region of interest" description="Disordered" evidence="1">
    <location>
        <begin position="52"/>
        <end position="96"/>
    </location>
</feature>
<evidence type="ECO:0000313" key="2">
    <source>
        <dbReference type="EMBL" id="RGP78483.1"/>
    </source>
</evidence>
<dbReference type="OrthoDB" id="3363286at2759"/>
<proteinExistence type="predicted"/>
<feature type="compositionally biased region" description="Polar residues" evidence="1">
    <location>
        <begin position="61"/>
        <end position="70"/>
    </location>
</feature>
<protein>
    <submittedName>
        <fullName evidence="2">Uncharacterized protein</fullName>
    </submittedName>
</protein>
<reference evidence="2 3" key="1">
    <citation type="journal article" date="2018" name="PLoS Pathog.">
        <title>Evolution of structural diversity of trichothecenes, a family of toxins produced by plant pathogenic and entomopathogenic fungi.</title>
        <authorList>
            <person name="Proctor R.H."/>
            <person name="McCormick S.P."/>
            <person name="Kim H.S."/>
            <person name="Cardoza R.E."/>
            <person name="Stanley A.M."/>
            <person name="Lindo L."/>
            <person name="Kelly A."/>
            <person name="Brown D.W."/>
            <person name="Lee T."/>
            <person name="Vaughan M.M."/>
            <person name="Alexander N.J."/>
            <person name="Busman M."/>
            <person name="Gutierrez S."/>
        </authorList>
    </citation>
    <scope>NUCLEOTIDE SEQUENCE [LARGE SCALE GENOMIC DNA]</scope>
    <source>
        <strain evidence="2 3">NRRL 20695</strain>
    </source>
</reference>
<comment type="caution">
    <text evidence="2">The sequence shown here is derived from an EMBL/GenBank/DDBJ whole genome shotgun (WGS) entry which is preliminary data.</text>
</comment>
<sequence>MTPMRWCKNTNAILPRHFLQDFDLVKHPDPDRKEVFYAPGPRAFVNVMPWSAQRPGERNDNNNQIQTQETEVGKDEVPDTTLQRETPANSQESLEGNDIEQTEVEILNESEEVDLEEEATEDSYRPGRFVTYALSRKNVIDMIAANKPLQGRMGSQRSGMGSFGIPPVGQRIFRSDMGDLLLKMMRRQAVDALIARSSSKRDGKDPHKFIMPVGSWEEAQQCVAGGAVLYIPTQPSEDMNNYATLDVENANYGSKVAVHDLIFLLGESEVKRLRKEAEEFHDQELLILKNHRSESTRSLFLLLWRLQGYLAEPQAELIEPRQY</sequence>
<accession>A0A395T156</accession>
<dbReference type="STRING" id="694270.A0A395T156"/>
<gene>
    <name evidence="2" type="ORF">FLONG3_3395</name>
</gene>
<keyword evidence="3" id="KW-1185">Reference proteome</keyword>
<name>A0A395T156_9HYPO</name>